<dbReference type="RefSeq" id="XP_062797010.1">
    <property type="nucleotide sequence ID" value="XM_062949664.1"/>
</dbReference>
<accession>A0ABR0HMC0</accession>
<dbReference type="GeneID" id="87970529"/>
<evidence type="ECO:0000313" key="2">
    <source>
        <dbReference type="Proteomes" id="UP001323617"/>
    </source>
</evidence>
<proteinExistence type="predicted"/>
<protein>
    <recommendedName>
        <fullName evidence="3">Extracellular membrane protein CFEM domain-containing protein</fullName>
    </recommendedName>
</protein>
<dbReference type="EMBL" id="JAFFHC010000007">
    <property type="protein sequence ID" value="KAK4669090.1"/>
    <property type="molecule type" value="Genomic_DNA"/>
</dbReference>
<sequence length="178" mass="18386">MLVESETNTCQIKQQHELRSIITTTRNLAVTANLVFARIASAQDDATTTNSAGTGVTTVYSVPPEPVTLVPTTGCPTVTVTGELCATCPILACIMVSTLTQSCDCRMSIPTVTANFPCEDNCKGLHCTTSYNIVTPSTCATINPPVPISSGNATTTTSISTSVVPGAAGLVRAPSIFA</sequence>
<organism evidence="1 2">
    <name type="scientific">Podospora pseudoanserina</name>
    <dbReference type="NCBI Taxonomy" id="2609844"/>
    <lineage>
        <taxon>Eukaryota</taxon>
        <taxon>Fungi</taxon>
        <taxon>Dikarya</taxon>
        <taxon>Ascomycota</taxon>
        <taxon>Pezizomycotina</taxon>
        <taxon>Sordariomycetes</taxon>
        <taxon>Sordariomycetidae</taxon>
        <taxon>Sordariales</taxon>
        <taxon>Podosporaceae</taxon>
        <taxon>Podospora</taxon>
    </lineage>
</organism>
<name>A0ABR0HMC0_9PEZI</name>
<comment type="caution">
    <text evidence="1">The sequence shown here is derived from an EMBL/GenBank/DDBJ whole genome shotgun (WGS) entry which is preliminary data.</text>
</comment>
<gene>
    <name evidence="1" type="ORF">QC764_700005</name>
</gene>
<dbReference type="Proteomes" id="UP001323617">
    <property type="component" value="Unassembled WGS sequence"/>
</dbReference>
<keyword evidence="2" id="KW-1185">Reference proteome</keyword>
<reference evidence="1 2" key="1">
    <citation type="journal article" date="2023" name="bioRxiv">
        <title>High-quality genome assemblies of four members of thePodospora anserinaspecies complex.</title>
        <authorList>
            <person name="Ament-Velasquez S.L."/>
            <person name="Vogan A.A."/>
            <person name="Wallerman O."/>
            <person name="Hartmann F."/>
            <person name="Gautier V."/>
            <person name="Silar P."/>
            <person name="Giraud T."/>
            <person name="Johannesson H."/>
        </authorList>
    </citation>
    <scope>NUCLEOTIDE SEQUENCE [LARGE SCALE GENOMIC DNA]</scope>
    <source>
        <strain evidence="1 2">CBS 124.78</strain>
    </source>
</reference>
<evidence type="ECO:0008006" key="3">
    <source>
        <dbReference type="Google" id="ProtNLM"/>
    </source>
</evidence>
<evidence type="ECO:0000313" key="1">
    <source>
        <dbReference type="EMBL" id="KAK4669090.1"/>
    </source>
</evidence>